<keyword evidence="2" id="KW-0175">Coiled coil</keyword>
<dbReference type="PANTHER" id="PTHR46082">
    <property type="entry name" value="ATP/GTP-BINDING PROTEIN-RELATED"/>
    <property type="match status" value="1"/>
</dbReference>
<evidence type="ECO:0000313" key="7">
    <source>
        <dbReference type="Proteomes" id="UP000624244"/>
    </source>
</evidence>
<feature type="domain" description="Azaphilone pigments biosynthesis cluster protein L N-terminal" evidence="4">
    <location>
        <begin position="375"/>
        <end position="469"/>
    </location>
</feature>
<dbReference type="Pfam" id="PF17111">
    <property type="entry name" value="PigL_N"/>
    <property type="match status" value="1"/>
</dbReference>
<name>A0A8H5ZLF7_COCSA</name>
<dbReference type="Gene3D" id="3.40.50.300">
    <property type="entry name" value="P-loop containing nucleotide triphosphate hydrolases"/>
    <property type="match status" value="1"/>
</dbReference>
<dbReference type="PANTHER" id="PTHR46082:SF11">
    <property type="entry name" value="AAA+ ATPASE DOMAIN-CONTAINING PROTEIN-RELATED"/>
    <property type="match status" value="1"/>
</dbReference>
<protein>
    <recommendedName>
        <fullName evidence="8">Nucleoside phosphorylase domain-containing protein</fullName>
    </recommendedName>
</protein>
<dbReference type="InterPro" id="IPR056884">
    <property type="entry name" value="NPHP3-like_N"/>
</dbReference>
<dbReference type="Pfam" id="PF01048">
    <property type="entry name" value="PNP_UDP_1"/>
    <property type="match status" value="1"/>
</dbReference>
<dbReference type="InterPro" id="IPR035994">
    <property type="entry name" value="Nucleoside_phosphorylase_sf"/>
</dbReference>
<comment type="caution">
    <text evidence="6">The sequence shown here is derived from an EMBL/GenBank/DDBJ whole genome shotgun (WGS) entry which is preliminary data.</text>
</comment>
<dbReference type="Pfam" id="PF24883">
    <property type="entry name" value="NPHP3_N"/>
    <property type="match status" value="1"/>
</dbReference>
<dbReference type="GO" id="GO:0003824">
    <property type="term" value="F:catalytic activity"/>
    <property type="evidence" value="ECO:0007669"/>
    <property type="project" value="InterPro"/>
</dbReference>
<keyword evidence="1" id="KW-0677">Repeat</keyword>
<feature type="coiled-coil region" evidence="2">
    <location>
        <begin position="412"/>
        <end position="439"/>
    </location>
</feature>
<dbReference type="InterPro" id="IPR000845">
    <property type="entry name" value="Nucleoside_phosphorylase_d"/>
</dbReference>
<gene>
    <name evidence="6" type="ORF">GGP41_005361</name>
</gene>
<evidence type="ECO:0008006" key="8">
    <source>
        <dbReference type="Google" id="ProtNLM"/>
    </source>
</evidence>
<evidence type="ECO:0000256" key="1">
    <source>
        <dbReference type="ARBA" id="ARBA00022737"/>
    </source>
</evidence>
<dbReference type="EMBL" id="WNKQ01000008">
    <property type="protein sequence ID" value="KAF5849913.1"/>
    <property type="molecule type" value="Genomic_DNA"/>
</dbReference>
<evidence type="ECO:0000259" key="5">
    <source>
        <dbReference type="Pfam" id="PF24883"/>
    </source>
</evidence>
<organism evidence="6 7">
    <name type="scientific">Cochliobolus sativus</name>
    <name type="common">Common root rot and spot blotch fungus</name>
    <name type="synonym">Bipolaris sorokiniana</name>
    <dbReference type="NCBI Taxonomy" id="45130"/>
    <lineage>
        <taxon>Eukaryota</taxon>
        <taxon>Fungi</taxon>
        <taxon>Dikarya</taxon>
        <taxon>Ascomycota</taxon>
        <taxon>Pezizomycotina</taxon>
        <taxon>Dothideomycetes</taxon>
        <taxon>Pleosporomycetidae</taxon>
        <taxon>Pleosporales</taxon>
        <taxon>Pleosporineae</taxon>
        <taxon>Pleosporaceae</taxon>
        <taxon>Bipolaris</taxon>
    </lineage>
</organism>
<sequence>MPRQLHREDYTVGWICALPVEMAAALEMLDEEHADFERGDDNDENLYALGSIGGHNVAIVCLPVGRIGNNPAATVAMQMQATFKEIRFGLLVGIGGGVPSVEVDVRLGDVVVSQPNKTFGGVVQYDYGKATQSGFERIGSLNSPPQILLNAVAKVQANELRGESKVLEHIDKLDRIPIFQRHRAGPDMLFKAAYDHEGGQTCDACSIGGQEVRNPRNSEEEIVIHYGTIASGNQVMRSAVVRDQVSAELGGVLCFEIEAAGLTNSFPCLVVRGICDYADSHKNNRWQPYAAGTAAAYAKELLSSIMPVDVVRTRTVDEAPRSIDQKLSAIDKKTETLLWEMDIAKLSTSEGTSFDSHVKEQNSTSATTLTTRHIMDGLSEAASVISVVEISGKVASLCYQYSVKVRHAKGDIERLHQKVNEIKNILEKLQQLLSQDKSQLSTGHTLLDPLQKCSQELKDLEEKLKVNLEPGQGRKAMQQFRTPALEWPLTSKEVEKRFQNLENYGHIFGLALQVEQMVLDPKLDWIKLPVANEASYNSYVEGENAQCLPNTRTGLLHEIKTWANNQDDESMFWIKGVPGAGKSTLALKIMQDFMKKEQSEVSYFSLKGEGEHGPQLTIEQLEDLTRRIRRGDDELLPVGVDVLGDVSFAENGSISDRGESSFAGTTLVDQQTQLIGAEQSVIAKHEKESSDYISVVSNDEDIASQAPRRKTELELLAVRLFGTFLAELDDLRALQKDLLEKLGTARFIENYRRSLKVYVLKLKEEAQTALEKDTVKVIENRGNRTSIALQIVDYLGPEDIGDRKRFSDLAAQTLKKQLLEEWANNIYGSPDWAPGVVDNSDEESLGEAGDLEATGPSIFIKGNSGEYSKTQNQILK</sequence>
<evidence type="ECO:0000259" key="4">
    <source>
        <dbReference type="Pfam" id="PF17111"/>
    </source>
</evidence>
<dbReference type="Proteomes" id="UP000624244">
    <property type="component" value="Unassembled WGS sequence"/>
</dbReference>
<dbReference type="Gene3D" id="3.40.50.1580">
    <property type="entry name" value="Nucleoside phosphorylase domain"/>
    <property type="match status" value="1"/>
</dbReference>
<dbReference type="InterPro" id="IPR031348">
    <property type="entry name" value="PigL_N"/>
</dbReference>
<evidence type="ECO:0000259" key="3">
    <source>
        <dbReference type="Pfam" id="PF01048"/>
    </source>
</evidence>
<dbReference type="GO" id="GO:0009116">
    <property type="term" value="P:nucleoside metabolic process"/>
    <property type="evidence" value="ECO:0007669"/>
    <property type="project" value="InterPro"/>
</dbReference>
<reference evidence="6" key="1">
    <citation type="submission" date="2019-11" db="EMBL/GenBank/DDBJ databases">
        <title>Bipolaris sorokiniana Genome sequencing.</title>
        <authorList>
            <person name="Wang H."/>
        </authorList>
    </citation>
    <scope>NUCLEOTIDE SEQUENCE</scope>
</reference>
<proteinExistence type="predicted"/>
<evidence type="ECO:0000256" key="2">
    <source>
        <dbReference type="SAM" id="Coils"/>
    </source>
</evidence>
<evidence type="ECO:0000313" key="6">
    <source>
        <dbReference type="EMBL" id="KAF5849913.1"/>
    </source>
</evidence>
<feature type="domain" description="Nephrocystin 3-like N-terminal" evidence="5">
    <location>
        <begin position="558"/>
        <end position="607"/>
    </location>
</feature>
<dbReference type="SUPFAM" id="SSF53167">
    <property type="entry name" value="Purine and uridine phosphorylases"/>
    <property type="match status" value="1"/>
</dbReference>
<accession>A0A8H5ZLF7</accession>
<dbReference type="InterPro" id="IPR053137">
    <property type="entry name" value="NLR-like"/>
</dbReference>
<dbReference type="AlphaFoldDB" id="A0A8H5ZLF7"/>
<dbReference type="InterPro" id="IPR027417">
    <property type="entry name" value="P-loop_NTPase"/>
</dbReference>
<feature type="domain" description="Nucleoside phosphorylase" evidence="3">
    <location>
        <begin position="12"/>
        <end position="283"/>
    </location>
</feature>